<keyword evidence="5" id="KW-0805">Transcription regulation</keyword>
<evidence type="ECO:0000313" key="10">
    <source>
        <dbReference type="EMBL" id="CAH2987779.1"/>
    </source>
</evidence>
<comment type="subcellular location">
    <subcellularLocation>
        <location evidence="1">Nucleus</location>
    </subcellularLocation>
</comment>
<reference evidence="10" key="1">
    <citation type="submission" date="2021-12" db="EMBL/GenBank/DDBJ databases">
        <authorList>
            <person name="King R."/>
        </authorList>
    </citation>
    <scope>NUCLEOTIDE SEQUENCE</scope>
</reference>
<dbReference type="PROSITE" id="PS50157">
    <property type="entry name" value="ZINC_FINGER_C2H2_2"/>
    <property type="match status" value="7"/>
</dbReference>
<dbReference type="Proteomes" id="UP001153292">
    <property type="component" value="Chromosome 27"/>
</dbReference>
<feature type="domain" description="C2H2-type" evidence="9">
    <location>
        <begin position="436"/>
        <end position="464"/>
    </location>
</feature>
<keyword evidence="3" id="KW-0677">Repeat</keyword>
<keyword evidence="2" id="KW-0479">Metal-binding</keyword>
<gene>
    <name evidence="10" type="ORF">CHILSU_LOCUS7338</name>
</gene>
<keyword evidence="11" id="KW-1185">Reference proteome</keyword>
<dbReference type="InterPro" id="IPR036236">
    <property type="entry name" value="Znf_C2H2_sf"/>
</dbReference>
<organism evidence="10 11">
    <name type="scientific">Chilo suppressalis</name>
    <name type="common">Asiatic rice borer moth</name>
    <dbReference type="NCBI Taxonomy" id="168631"/>
    <lineage>
        <taxon>Eukaryota</taxon>
        <taxon>Metazoa</taxon>
        <taxon>Ecdysozoa</taxon>
        <taxon>Arthropoda</taxon>
        <taxon>Hexapoda</taxon>
        <taxon>Insecta</taxon>
        <taxon>Pterygota</taxon>
        <taxon>Neoptera</taxon>
        <taxon>Endopterygota</taxon>
        <taxon>Lepidoptera</taxon>
        <taxon>Glossata</taxon>
        <taxon>Ditrysia</taxon>
        <taxon>Pyraloidea</taxon>
        <taxon>Crambidae</taxon>
        <taxon>Crambinae</taxon>
        <taxon>Chilo</taxon>
    </lineage>
</organism>
<proteinExistence type="predicted"/>
<keyword evidence="4" id="KW-0862">Zinc</keyword>
<dbReference type="InterPro" id="IPR012934">
    <property type="entry name" value="Znf_AD"/>
</dbReference>
<keyword evidence="7" id="KW-0539">Nucleus</keyword>
<dbReference type="SUPFAM" id="SSF57667">
    <property type="entry name" value="beta-beta-alpha zinc fingers"/>
    <property type="match status" value="4"/>
</dbReference>
<evidence type="ECO:0000259" key="9">
    <source>
        <dbReference type="PROSITE" id="PS50157"/>
    </source>
</evidence>
<protein>
    <recommendedName>
        <fullName evidence="9">C2H2-type domain-containing protein</fullName>
    </recommendedName>
</protein>
<dbReference type="EMBL" id="OU963920">
    <property type="protein sequence ID" value="CAH2987779.1"/>
    <property type="molecule type" value="Genomic_DNA"/>
</dbReference>
<evidence type="ECO:0000256" key="4">
    <source>
        <dbReference type="ARBA" id="ARBA00022833"/>
    </source>
</evidence>
<accession>A0ABN8L8Z7</accession>
<evidence type="ECO:0000256" key="2">
    <source>
        <dbReference type="ARBA" id="ARBA00022723"/>
    </source>
</evidence>
<dbReference type="PANTHER" id="PTHR24399">
    <property type="entry name" value="ZINC FINGER AND BTB DOMAIN-CONTAINING"/>
    <property type="match status" value="1"/>
</dbReference>
<feature type="domain" description="C2H2-type" evidence="9">
    <location>
        <begin position="212"/>
        <end position="240"/>
    </location>
</feature>
<dbReference type="SMART" id="SM00868">
    <property type="entry name" value="zf-AD"/>
    <property type="match status" value="2"/>
</dbReference>
<name>A0ABN8L8Z7_CHISP</name>
<dbReference type="PROSITE" id="PS00028">
    <property type="entry name" value="ZINC_FINGER_C2H2_1"/>
    <property type="match status" value="6"/>
</dbReference>
<keyword evidence="6" id="KW-0804">Transcription</keyword>
<evidence type="ECO:0000256" key="7">
    <source>
        <dbReference type="ARBA" id="ARBA00023242"/>
    </source>
</evidence>
<dbReference type="SMART" id="SM00355">
    <property type="entry name" value="ZnF_C2H2"/>
    <property type="match status" value="10"/>
</dbReference>
<evidence type="ECO:0000256" key="3">
    <source>
        <dbReference type="ARBA" id="ARBA00022737"/>
    </source>
</evidence>
<dbReference type="PANTHER" id="PTHR24399:SF70">
    <property type="entry name" value="C2H2-TYPE DOMAIN-CONTAINING PROTEIN"/>
    <property type="match status" value="1"/>
</dbReference>
<feature type="domain" description="C2H2-type" evidence="9">
    <location>
        <begin position="407"/>
        <end position="435"/>
    </location>
</feature>
<feature type="domain" description="C2H2-type" evidence="9">
    <location>
        <begin position="344"/>
        <end position="372"/>
    </location>
</feature>
<dbReference type="InterPro" id="IPR013087">
    <property type="entry name" value="Znf_C2H2_type"/>
</dbReference>
<evidence type="ECO:0000256" key="6">
    <source>
        <dbReference type="ARBA" id="ARBA00023163"/>
    </source>
</evidence>
<keyword evidence="8" id="KW-0863">Zinc-finger</keyword>
<feature type="domain" description="C2H2-type" evidence="9">
    <location>
        <begin position="468"/>
        <end position="495"/>
    </location>
</feature>
<feature type="domain" description="C2H2-type" evidence="9">
    <location>
        <begin position="318"/>
        <end position="342"/>
    </location>
</feature>
<feature type="domain" description="C2H2-type" evidence="9">
    <location>
        <begin position="239"/>
        <end position="261"/>
    </location>
</feature>
<evidence type="ECO:0000256" key="5">
    <source>
        <dbReference type="ARBA" id="ARBA00023015"/>
    </source>
</evidence>
<sequence>MFEAEIETKKELNIRFQCITCLSFGRKMLTIGKYSRTMSALLPEHCFQLPFEDTLLCWECHALVRRVALFQEQIQRANNLLRSGQSRLYGTLSNLTTVIRTDTEPSSVYLYNTNMTIKEEDEVKEDFNDENIDSPIPECAEICEDKTVNAGKSKSEVSTEKVVSKRKYKNKWAKKRALQNRKPKFKLLNAKEALIDSVFRKTMDIRNSKRNIKCDQCKLEFESETVLMMHFKEKHVNEIACDVCYSLFSEKTDLLLHLKMHETIYNCTLCEFTGKTKTQARNHMNKRHPHIFVCIKCELKFQSRREFFQHYKEWHEKFICDHCGVSFKMRYCIKDHIRKQHSPFVCVPCNKQFARYNGLWLHNKVRHCTLAPPAYCVECDKHYPDLYRYKWHLANSAKHKPRKRVRVPCPDCDKVFSKNIYMKDHHNLIHLKQYNYRCEDCDKNFIRNADLVKHKRRVHDGILPPKNKICYVCGKGFTTNKILSNHLRTHNGAIQQPRDNKT</sequence>
<dbReference type="Gene3D" id="3.30.160.60">
    <property type="entry name" value="Classic Zinc Finger"/>
    <property type="match status" value="6"/>
</dbReference>
<evidence type="ECO:0000256" key="8">
    <source>
        <dbReference type="PROSITE-ProRule" id="PRU00042"/>
    </source>
</evidence>
<evidence type="ECO:0000313" key="11">
    <source>
        <dbReference type="Proteomes" id="UP001153292"/>
    </source>
</evidence>
<dbReference type="Pfam" id="PF00096">
    <property type="entry name" value="zf-C2H2"/>
    <property type="match status" value="3"/>
</dbReference>
<evidence type="ECO:0000256" key="1">
    <source>
        <dbReference type="ARBA" id="ARBA00004123"/>
    </source>
</evidence>